<keyword evidence="3" id="KW-1185">Reference proteome</keyword>
<evidence type="ECO:0000256" key="1">
    <source>
        <dbReference type="SAM" id="MobiDB-lite"/>
    </source>
</evidence>
<dbReference type="STRING" id="512399.A8709_04650"/>
<comment type="caution">
    <text evidence="2">The sequence shown here is derived from an EMBL/GenBank/DDBJ whole genome shotgun (WGS) entry which is preliminary data.</text>
</comment>
<evidence type="ECO:0008006" key="4">
    <source>
        <dbReference type="Google" id="ProtNLM"/>
    </source>
</evidence>
<dbReference type="Proteomes" id="UP000093309">
    <property type="component" value="Unassembled WGS sequence"/>
</dbReference>
<dbReference type="RefSeq" id="WP_065857628.1">
    <property type="nucleotide sequence ID" value="NZ_LYPC01000028.1"/>
</dbReference>
<proteinExistence type="predicted"/>
<evidence type="ECO:0000313" key="2">
    <source>
        <dbReference type="EMBL" id="OCT10996.1"/>
    </source>
</evidence>
<feature type="region of interest" description="Disordered" evidence="1">
    <location>
        <begin position="229"/>
        <end position="314"/>
    </location>
</feature>
<sequence>MNDMAMTGNLARVTAAQDGLRRAVERTGSAVQRLDGLFGKAAEAGARLSQVTARPTIAVRDYFSFVIDRLLLQLADLSHTKVDVKLIINDQVIGAAKQLRQLLNGLGGTLSVSTQGGGGSVAEAKASASASVSMITVQTLPPKKSPIDTWIDRLLKIGEAVKLFGEAVQAFGEGIKSIGEGCKSFAEGIKSISKSLNSSFKAFADSFKSVANSIKAIIDSIKSLKGLFSGTGKGQGKGTKCCTDQKTKTKSEAGEKTKSQAGDKAQSQAKDRTRPNVGPSGDSGLDRTAPVGHPNGHPEGHPPASPKGRQSKLFKGGSKLLKGAGRVAAPLGIGMAALDVLTSENKVGAAVQAGAGAGGAALGAALGSVVLPGLGTAVGGMVGGWLGDKVGSFFANKWFSGKKNPEDTASKTSLVPEGRDSVAFDPTQAVSAIRSSGPQAATPNNYDVKVDGVAVNFPKEEVDKEKLAFTIGHQIVSQMNAAMQNRSENGGRAYA</sequence>
<accession>A0A1C0ZSF0</accession>
<feature type="compositionally biased region" description="Basic and acidic residues" evidence="1">
    <location>
        <begin position="243"/>
        <end position="258"/>
    </location>
</feature>
<reference evidence="3" key="1">
    <citation type="submission" date="2016-05" db="EMBL/GenBank/DDBJ databases">
        <title>Paenibacillus oryzae. sp. nov., isolated from the rice root.</title>
        <authorList>
            <person name="Zhang J."/>
            <person name="Zhang X."/>
        </authorList>
    </citation>
    <scope>NUCLEOTIDE SEQUENCE [LARGE SCALE GENOMIC DNA]</scope>
    <source>
        <strain evidence="3">KCTC13222</strain>
    </source>
</reference>
<dbReference type="EMBL" id="LYPC01000028">
    <property type="protein sequence ID" value="OCT10996.1"/>
    <property type="molecule type" value="Genomic_DNA"/>
</dbReference>
<organism evidence="2 3">
    <name type="scientific">Paenibacillus pectinilyticus</name>
    <dbReference type="NCBI Taxonomy" id="512399"/>
    <lineage>
        <taxon>Bacteria</taxon>
        <taxon>Bacillati</taxon>
        <taxon>Bacillota</taxon>
        <taxon>Bacilli</taxon>
        <taxon>Bacillales</taxon>
        <taxon>Paenibacillaceae</taxon>
        <taxon>Paenibacillus</taxon>
    </lineage>
</organism>
<dbReference type="OrthoDB" id="2543733at2"/>
<gene>
    <name evidence="2" type="ORF">A8709_04650</name>
</gene>
<dbReference type="AlphaFoldDB" id="A0A1C0ZSF0"/>
<evidence type="ECO:0000313" key="3">
    <source>
        <dbReference type="Proteomes" id="UP000093309"/>
    </source>
</evidence>
<protein>
    <recommendedName>
        <fullName evidence="4">Phage tail tape measure protein</fullName>
    </recommendedName>
</protein>
<name>A0A1C0ZSF0_9BACL</name>